<feature type="domain" description="Major facilitator superfamily (MFS) profile" evidence="9">
    <location>
        <begin position="26"/>
        <end position="409"/>
    </location>
</feature>
<accession>A0ABN2XUN7</accession>
<dbReference type="EMBL" id="BAAAQA010000016">
    <property type="protein sequence ID" value="GAA2117229.1"/>
    <property type="molecule type" value="Genomic_DNA"/>
</dbReference>
<sequence>MSQSSAESHPFRSRLALSPRLDRVVLIGALGILSAVSPMATDVYLASMPDIGQYFESTASLVQLTLTTYMIGIALGQFVLGPLSDVLGRHKLMVAGNALFVVASLGIAFATTIEMVLVLRGIQGIAGAAGVVIARAMVSDMTTGRTAAQLYSVLALITSLAPVVAPLLGGVIATVAQWQVVFWVLTGFGLVMLACSVFVIPETLPKAMRSQGGLGRIVRNAVTVVKDRRFTFYAMAFAFGFGSLFAYVSASSFVIQNVMGYSALAYSVIFAVNAAGAIITATLNTKLVKNHEPRSLLLMGVTGMSVTACLNMILVLLGVVGIPTLFLLFLMQSCIGFIFGNAVALAQDRAHAHGLSGTGSAVVGMSQFVLGGIVSPLSGLAGDHSAVPMVITMAACALVALAAVLAARR</sequence>
<comment type="subcellular location">
    <subcellularLocation>
        <location evidence="1">Cell membrane</location>
        <topology evidence="1">Multi-pass membrane protein</topology>
    </subcellularLocation>
</comment>
<keyword evidence="7 8" id="KW-0472">Membrane</keyword>
<feature type="transmembrane region" description="Helical" evidence="8">
    <location>
        <begin position="60"/>
        <end position="80"/>
    </location>
</feature>
<evidence type="ECO:0000256" key="5">
    <source>
        <dbReference type="ARBA" id="ARBA00022692"/>
    </source>
</evidence>
<evidence type="ECO:0000313" key="10">
    <source>
        <dbReference type="EMBL" id="GAA2117229.1"/>
    </source>
</evidence>
<keyword evidence="4" id="KW-1003">Cell membrane</keyword>
<evidence type="ECO:0000259" key="9">
    <source>
        <dbReference type="PROSITE" id="PS50850"/>
    </source>
</evidence>
<evidence type="ECO:0000256" key="3">
    <source>
        <dbReference type="ARBA" id="ARBA00022448"/>
    </source>
</evidence>
<dbReference type="InterPro" id="IPR004812">
    <property type="entry name" value="Efflux_drug-R_Bcr/CmlA"/>
</dbReference>
<dbReference type="PANTHER" id="PTHR23502:SF132">
    <property type="entry name" value="POLYAMINE TRANSPORTER 2-RELATED"/>
    <property type="match status" value="1"/>
</dbReference>
<feature type="transmembrane region" description="Helical" evidence="8">
    <location>
        <begin position="296"/>
        <end position="319"/>
    </location>
</feature>
<comment type="caution">
    <text evidence="10">The sequence shown here is derived from an EMBL/GenBank/DDBJ whole genome shotgun (WGS) entry which is preliminary data.</text>
</comment>
<feature type="transmembrane region" description="Helical" evidence="8">
    <location>
        <begin position="261"/>
        <end position="284"/>
    </location>
</feature>
<feature type="transmembrane region" description="Helical" evidence="8">
    <location>
        <begin position="180"/>
        <end position="200"/>
    </location>
</feature>
<evidence type="ECO:0000256" key="7">
    <source>
        <dbReference type="ARBA" id="ARBA00023136"/>
    </source>
</evidence>
<organism evidence="10 11">
    <name type="scientific">Kocuria atrinae</name>
    <dbReference type="NCBI Taxonomy" id="592377"/>
    <lineage>
        <taxon>Bacteria</taxon>
        <taxon>Bacillati</taxon>
        <taxon>Actinomycetota</taxon>
        <taxon>Actinomycetes</taxon>
        <taxon>Micrococcales</taxon>
        <taxon>Micrococcaceae</taxon>
        <taxon>Kocuria</taxon>
    </lineage>
</organism>
<evidence type="ECO:0000256" key="6">
    <source>
        <dbReference type="ARBA" id="ARBA00022989"/>
    </source>
</evidence>
<feature type="transmembrane region" description="Helical" evidence="8">
    <location>
        <begin position="117"/>
        <end position="138"/>
    </location>
</feature>
<reference evidence="10 11" key="1">
    <citation type="journal article" date="2019" name="Int. J. Syst. Evol. Microbiol.">
        <title>The Global Catalogue of Microorganisms (GCM) 10K type strain sequencing project: providing services to taxonomists for standard genome sequencing and annotation.</title>
        <authorList>
            <consortium name="The Broad Institute Genomics Platform"/>
            <consortium name="The Broad Institute Genome Sequencing Center for Infectious Disease"/>
            <person name="Wu L."/>
            <person name="Ma J."/>
        </authorList>
    </citation>
    <scope>NUCLEOTIDE SEQUENCE [LARGE SCALE GENOMIC DNA]</scope>
    <source>
        <strain evidence="10 11">JCM 15914</strain>
    </source>
</reference>
<protein>
    <submittedName>
        <fullName evidence="10">Multidrug effflux MFS transporter</fullName>
    </submittedName>
</protein>
<keyword evidence="3" id="KW-0813">Transport</keyword>
<dbReference type="Proteomes" id="UP001500166">
    <property type="component" value="Unassembled WGS sequence"/>
</dbReference>
<evidence type="ECO:0000256" key="1">
    <source>
        <dbReference type="ARBA" id="ARBA00004651"/>
    </source>
</evidence>
<feature type="transmembrane region" description="Helical" evidence="8">
    <location>
        <begin position="92"/>
        <end position="111"/>
    </location>
</feature>
<feature type="transmembrane region" description="Helical" evidence="8">
    <location>
        <begin position="21"/>
        <end position="40"/>
    </location>
</feature>
<feature type="transmembrane region" description="Helical" evidence="8">
    <location>
        <begin position="150"/>
        <end position="174"/>
    </location>
</feature>
<dbReference type="PANTHER" id="PTHR23502">
    <property type="entry name" value="MAJOR FACILITATOR SUPERFAMILY"/>
    <property type="match status" value="1"/>
</dbReference>
<dbReference type="Gene3D" id="1.20.1720.10">
    <property type="entry name" value="Multidrug resistance protein D"/>
    <property type="match status" value="1"/>
</dbReference>
<feature type="transmembrane region" description="Helical" evidence="8">
    <location>
        <begin position="386"/>
        <end position="407"/>
    </location>
</feature>
<dbReference type="PROSITE" id="PS50850">
    <property type="entry name" value="MFS"/>
    <property type="match status" value="1"/>
</dbReference>
<dbReference type="CDD" id="cd17320">
    <property type="entry name" value="MFS_MdfA_MDR_like"/>
    <property type="match status" value="1"/>
</dbReference>
<keyword evidence="5 8" id="KW-0812">Transmembrane</keyword>
<keyword evidence="6 8" id="KW-1133">Transmembrane helix</keyword>
<feature type="transmembrane region" description="Helical" evidence="8">
    <location>
        <begin position="325"/>
        <end position="346"/>
    </location>
</feature>
<evidence type="ECO:0000256" key="2">
    <source>
        <dbReference type="ARBA" id="ARBA00006236"/>
    </source>
</evidence>
<evidence type="ECO:0000256" key="8">
    <source>
        <dbReference type="SAM" id="Phobius"/>
    </source>
</evidence>
<evidence type="ECO:0000313" key="11">
    <source>
        <dbReference type="Proteomes" id="UP001500166"/>
    </source>
</evidence>
<feature type="transmembrane region" description="Helical" evidence="8">
    <location>
        <begin position="232"/>
        <end position="255"/>
    </location>
</feature>
<dbReference type="InterPro" id="IPR020846">
    <property type="entry name" value="MFS_dom"/>
</dbReference>
<comment type="similarity">
    <text evidence="2">Belongs to the major facilitator superfamily. Bcr/CmlA family.</text>
</comment>
<name>A0ABN2XUN7_9MICC</name>
<keyword evidence="11" id="KW-1185">Reference proteome</keyword>
<feature type="transmembrane region" description="Helical" evidence="8">
    <location>
        <begin position="358"/>
        <end position="380"/>
    </location>
</feature>
<proteinExistence type="inferred from homology"/>
<dbReference type="InterPro" id="IPR011701">
    <property type="entry name" value="MFS"/>
</dbReference>
<gene>
    <name evidence="10" type="ORF">GCM10009824_16510</name>
</gene>
<dbReference type="SUPFAM" id="SSF103473">
    <property type="entry name" value="MFS general substrate transporter"/>
    <property type="match status" value="1"/>
</dbReference>
<evidence type="ECO:0000256" key="4">
    <source>
        <dbReference type="ARBA" id="ARBA00022475"/>
    </source>
</evidence>
<dbReference type="InterPro" id="IPR036259">
    <property type="entry name" value="MFS_trans_sf"/>
</dbReference>
<dbReference type="RefSeq" id="WP_344224535.1">
    <property type="nucleotide sequence ID" value="NZ_BAAAQA010000016.1"/>
</dbReference>
<dbReference type="NCBIfam" id="TIGR00710">
    <property type="entry name" value="efflux_Bcr_CflA"/>
    <property type="match status" value="1"/>
</dbReference>
<dbReference type="Pfam" id="PF07690">
    <property type="entry name" value="MFS_1"/>
    <property type="match status" value="1"/>
</dbReference>